<dbReference type="Proteomes" id="UP001341840">
    <property type="component" value="Unassembled WGS sequence"/>
</dbReference>
<evidence type="ECO:0008006" key="3">
    <source>
        <dbReference type="Google" id="ProtNLM"/>
    </source>
</evidence>
<evidence type="ECO:0000313" key="2">
    <source>
        <dbReference type="Proteomes" id="UP001341840"/>
    </source>
</evidence>
<reference evidence="1 2" key="1">
    <citation type="journal article" date="2023" name="Plants (Basel)">
        <title>Bridging the Gap: Combining Genomics and Transcriptomics Approaches to Understand Stylosanthes scabra, an Orphan Legume from the Brazilian Caatinga.</title>
        <authorList>
            <person name="Ferreira-Neto J.R.C."/>
            <person name="da Silva M.D."/>
            <person name="Binneck E."/>
            <person name="de Melo N.F."/>
            <person name="da Silva R.H."/>
            <person name="de Melo A.L.T.M."/>
            <person name="Pandolfi V."/>
            <person name="Bustamante F.O."/>
            <person name="Brasileiro-Vidal A.C."/>
            <person name="Benko-Iseppon A.M."/>
        </authorList>
    </citation>
    <scope>NUCLEOTIDE SEQUENCE [LARGE SCALE GENOMIC DNA]</scope>
    <source>
        <tissue evidence="1">Leaves</tissue>
    </source>
</reference>
<keyword evidence="2" id="KW-1185">Reference proteome</keyword>
<dbReference type="SUPFAM" id="SSF50249">
    <property type="entry name" value="Nucleic acid-binding proteins"/>
    <property type="match status" value="1"/>
</dbReference>
<dbReference type="Gene3D" id="2.40.50.140">
    <property type="entry name" value="Nucleic acid-binding proteins"/>
    <property type="match status" value="1"/>
</dbReference>
<comment type="caution">
    <text evidence="1">The sequence shown here is derived from an EMBL/GenBank/DDBJ whole genome shotgun (WGS) entry which is preliminary data.</text>
</comment>
<evidence type="ECO:0000313" key="1">
    <source>
        <dbReference type="EMBL" id="MED6205517.1"/>
    </source>
</evidence>
<proteinExistence type="predicted"/>
<protein>
    <recommendedName>
        <fullName evidence="3">Replication factor A C-terminal domain-containing protein</fullName>
    </recommendedName>
</protein>
<dbReference type="EMBL" id="JASCZI010241710">
    <property type="protein sequence ID" value="MED6205517.1"/>
    <property type="molecule type" value="Genomic_DNA"/>
</dbReference>
<accession>A0ABU6Y515</accession>
<dbReference type="InterPro" id="IPR012340">
    <property type="entry name" value="NA-bd_OB-fold"/>
</dbReference>
<gene>
    <name evidence="1" type="ORF">PIB30_018299</name>
</gene>
<sequence length="298" mass="33659">MEINGYSYPAVVLDLYAHGKKIQCNIVGDLAQVVDQRVLPMYQRPPVILLRYFKCKFDKDQVVLQNVVHVSRISINPDIKETVNCLNNCVCGHPIIGDDNVFRCQACSKDVEHFTVNYRVKVLIEDGTSINLFVFLLDAAVTKLIGKTCSDAFLVPDTKTQFSYCSPLFKNLLGQEKIFKVQRRKVNSTSYRETLKIVDVFGDASSFPCVSSGTIHADIVAGPVFTPIFPNYIPYERVQGYRNQVPTRIPIHVDAIKELLDDVVTPRLSVCHDHTYGRNVTKILTLKFQNLQACRVVT</sequence>
<name>A0ABU6Y515_9FABA</name>
<organism evidence="1 2">
    <name type="scientific">Stylosanthes scabra</name>
    <dbReference type="NCBI Taxonomy" id="79078"/>
    <lineage>
        <taxon>Eukaryota</taxon>
        <taxon>Viridiplantae</taxon>
        <taxon>Streptophyta</taxon>
        <taxon>Embryophyta</taxon>
        <taxon>Tracheophyta</taxon>
        <taxon>Spermatophyta</taxon>
        <taxon>Magnoliopsida</taxon>
        <taxon>eudicotyledons</taxon>
        <taxon>Gunneridae</taxon>
        <taxon>Pentapetalae</taxon>
        <taxon>rosids</taxon>
        <taxon>fabids</taxon>
        <taxon>Fabales</taxon>
        <taxon>Fabaceae</taxon>
        <taxon>Papilionoideae</taxon>
        <taxon>50 kb inversion clade</taxon>
        <taxon>dalbergioids sensu lato</taxon>
        <taxon>Dalbergieae</taxon>
        <taxon>Pterocarpus clade</taxon>
        <taxon>Stylosanthes</taxon>
    </lineage>
</organism>